<dbReference type="RefSeq" id="WP_216960659.1">
    <property type="nucleotide sequence ID" value="NZ_JAHOPB010000001.1"/>
</dbReference>
<organism evidence="1 2">
    <name type="scientific">Reyranella humidisoli</name>
    <dbReference type="NCBI Taxonomy" id="2849149"/>
    <lineage>
        <taxon>Bacteria</taxon>
        <taxon>Pseudomonadati</taxon>
        <taxon>Pseudomonadota</taxon>
        <taxon>Alphaproteobacteria</taxon>
        <taxon>Hyphomicrobiales</taxon>
        <taxon>Reyranellaceae</taxon>
        <taxon>Reyranella</taxon>
    </lineage>
</organism>
<accession>A0ABS6INE1</accession>
<sequence length="139" mass="14943">MPIHMDIMRIDRLVVFVARGHVTAEEIAESIRALVEANVPGFAKIVDVAGSASDLTREQVERIAALLRGGPDGSPRGPVAFVVNPQRTGFAEAFAEVTQGERPVELFSSLHAARRWLKEAAVGVPSAPGSLHQGVRIRD</sequence>
<evidence type="ECO:0000313" key="2">
    <source>
        <dbReference type="Proteomes" id="UP000727907"/>
    </source>
</evidence>
<keyword evidence="2" id="KW-1185">Reference proteome</keyword>
<dbReference type="EMBL" id="JAHOPB010000001">
    <property type="protein sequence ID" value="MBU8874695.1"/>
    <property type="molecule type" value="Genomic_DNA"/>
</dbReference>
<name>A0ABS6INE1_9HYPH</name>
<evidence type="ECO:0008006" key="3">
    <source>
        <dbReference type="Google" id="ProtNLM"/>
    </source>
</evidence>
<evidence type="ECO:0000313" key="1">
    <source>
        <dbReference type="EMBL" id="MBU8874695.1"/>
    </source>
</evidence>
<reference evidence="1 2" key="1">
    <citation type="submission" date="2021-06" db="EMBL/GenBank/DDBJ databases">
        <authorList>
            <person name="Lee D.H."/>
        </authorList>
    </citation>
    <scope>NUCLEOTIDE SEQUENCE [LARGE SCALE GENOMIC DNA]</scope>
    <source>
        <strain evidence="1 2">MMS21-HV4-11</strain>
    </source>
</reference>
<protein>
    <recommendedName>
        <fullName evidence="3">STAS/SEC14 domain-containing protein</fullName>
    </recommendedName>
</protein>
<comment type="caution">
    <text evidence="1">The sequence shown here is derived from an EMBL/GenBank/DDBJ whole genome shotgun (WGS) entry which is preliminary data.</text>
</comment>
<gene>
    <name evidence="1" type="ORF">KQ910_13045</name>
</gene>
<proteinExistence type="predicted"/>
<dbReference type="Proteomes" id="UP000727907">
    <property type="component" value="Unassembled WGS sequence"/>
</dbReference>